<feature type="binding site" evidence="9">
    <location>
        <position position="59"/>
    </location>
    <ligand>
        <name>Mn(2+)</name>
        <dbReference type="ChEBI" id="CHEBI:29035"/>
    </ligand>
</feature>
<organism evidence="13 14">
    <name type="scientific">Breoghania corrubedonensis</name>
    <dbReference type="NCBI Taxonomy" id="665038"/>
    <lineage>
        <taxon>Bacteria</taxon>
        <taxon>Pseudomonadati</taxon>
        <taxon>Pseudomonadota</taxon>
        <taxon>Alphaproteobacteria</taxon>
        <taxon>Hyphomicrobiales</taxon>
        <taxon>Stappiaceae</taxon>
        <taxon>Breoghania</taxon>
    </lineage>
</organism>
<comment type="catalytic activity">
    <reaction evidence="8">
        <text>2-C-methyl-D-erythritol 4-phosphate + NADP(+) = 1-deoxy-D-xylulose 5-phosphate + NADPH + H(+)</text>
        <dbReference type="Rhea" id="RHEA:13717"/>
        <dbReference type="ChEBI" id="CHEBI:15378"/>
        <dbReference type="ChEBI" id="CHEBI:57783"/>
        <dbReference type="ChEBI" id="CHEBI:57792"/>
        <dbReference type="ChEBI" id="CHEBI:58262"/>
        <dbReference type="ChEBI" id="CHEBI:58349"/>
        <dbReference type="EC" id="1.1.1.267"/>
    </reaction>
    <physiologicalReaction direction="right-to-left" evidence="8">
        <dbReference type="Rhea" id="RHEA:13719"/>
    </physiologicalReaction>
</comment>
<feature type="binding site" evidence="9">
    <location>
        <position position="61"/>
    </location>
    <ligand>
        <name>Mn(2+)</name>
        <dbReference type="ChEBI" id="CHEBI:29035"/>
    </ligand>
</feature>
<comment type="pathway">
    <text evidence="1 9">Isoprenoid biosynthesis; isopentenyl diphosphate biosynthesis via DXP pathway; isopentenyl diphosphate from 1-deoxy-D-xylulose 5-phosphate: step 1/6.</text>
</comment>
<dbReference type="SUPFAM" id="SSF69055">
    <property type="entry name" value="1-deoxy-D-xylulose-5-phosphate reductoisomerase, C-terminal domain"/>
    <property type="match status" value="1"/>
</dbReference>
<evidence type="ECO:0000256" key="1">
    <source>
        <dbReference type="ARBA" id="ARBA00005094"/>
    </source>
</evidence>
<accession>A0A2T5VBL0</accession>
<protein>
    <recommendedName>
        <fullName evidence="9">1-deoxy-D-xylulose 5-phosphate reductoisomerase</fullName>
        <shortName evidence="9">DXP reductoisomerase</shortName>
        <ecNumber evidence="9">1.1.1.267</ecNumber>
    </recommendedName>
    <alternativeName>
        <fullName evidence="9">1-deoxyxylulose-5-phosphate reductoisomerase</fullName>
    </alternativeName>
    <alternativeName>
        <fullName evidence="9">2-C-methyl-D-erythritol 4-phosphate synthase</fullName>
    </alternativeName>
</protein>
<keyword evidence="14" id="KW-1185">Reference proteome</keyword>
<evidence type="ECO:0000259" key="10">
    <source>
        <dbReference type="Pfam" id="PF02670"/>
    </source>
</evidence>
<feature type="binding site" evidence="9">
    <location>
        <position position="85"/>
    </location>
    <ligand>
        <name>1-deoxy-D-xylulose 5-phosphate</name>
        <dbReference type="ChEBI" id="CHEBI:57792"/>
    </ligand>
</feature>
<comment type="caution">
    <text evidence="13">The sequence shown here is derived from an EMBL/GenBank/DDBJ whole genome shotgun (WGS) entry which is preliminary data.</text>
</comment>
<dbReference type="HAMAP" id="MF_00183">
    <property type="entry name" value="DXP_reductoisom"/>
    <property type="match status" value="1"/>
</dbReference>
<dbReference type="Gene3D" id="3.40.50.720">
    <property type="entry name" value="NAD(P)-binding Rossmann-like Domain"/>
    <property type="match status" value="1"/>
</dbReference>
<feature type="binding site" evidence="9">
    <location>
        <position position="35"/>
    </location>
    <ligand>
        <name>NADPH</name>
        <dbReference type="ChEBI" id="CHEBI:57783"/>
    </ligand>
</feature>
<reference evidence="13 14" key="1">
    <citation type="submission" date="2018-04" db="EMBL/GenBank/DDBJ databases">
        <title>Genomic Encyclopedia of Archaeal and Bacterial Type Strains, Phase II (KMG-II): from individual species to whole genera.</title>
        <authorList>
            <person name="Goeker M."/>
        </authorList>
    </citation>
    <scope>NUCLEOTIDE SEQUENCE [LARGE SCALE GENOMIC DNA]</scope>
    <source>
        <strain evidence="13 14">DSM 23382</strain>
    </source>
</reference>
<dbReference type="PANTHER" id="PTHR30525">
    <property type="entry name" value="1-DEOXY-D-XYLULOSE 5-PHOSPHATE REDUCTOISOMERASE"/>
    <property type="match status" value="1"/>
</dbReference>
<dbReference type="GO" id="GO:0016853">
    <property type="term" value="F:isomerase activity"/>
    <property type="evidence" value="ECO:0007669"/>
    <property type="project" value="UniProtKB-KW"/>
</dbReference>
<keyword evidence="9" id="KW-0460">Magnesium</keyword>
<evidence type="ECO:0000259" key="12">
    <source>
        <dbReference type="Pfam" id="PF13288"/>
    </source>
</evidence>
<evidence type="ECO:0000256" key="7">
    <source>
        <dbReference type="ARBA" id="ARBA00023229"/>
    </source>
</evidence>
<dbReference type="Pfam" id="PF02670">
    <property type="entry name" value="DXP_reductoisom"/>
    <property type="match status" value="1"/>
</dbReference>
<dbReference type="Pfam" id="PF08436">
    <property type="entry name" value="DXP_redisom_C"/>
    <property type="match status" value="1"/>
</dbReference>
<dbReference type="GO" id="GO:0030145">
    <property type="term" value="F:manganese ion binding"/>
    <property type="evidence" value="ECO:0007669"/>
    <property type="project" value="TreeGrafter"/>
</dbReference>
<evidence type="ECO:0000313" key="14">
    <source>
        <dbReference type="Proteomes" id="UP000244081"/>
    </source>
</evidence>
<evidence type="ECO:0000256" key="4">
    <source>
        <dbReference type="ARBA" id="ARBA00022857"/>
    </source>
</evidence>
<dbReference type="GO" id="GO:0070402">
    <property type="term" value="F:NADPH binding"/>
    <property type="evidence" value="ECO:0007669"/>
    <property type="project" value="InterPro"/>
</dbReference>
<keyword evidence="3 9" id="KW-0479">Metal-binding</keyword>
<keyword evidence="6 9" id="KW-0464">Manganese</keyword>
<name>A0A2T5VBL0_9HYPH</name>
<feature type="binding site" evidence="9">
    <location>
        <position position="130"/>
    </location>
    <ligand>
        <name>Mn(2+)</name>
        <dbReference type="ChEBI" id="CHEBI:29035"/>
    </ligand>
</feature>
<feature type="binding site" evidence="9">
    <location>
        <position position="121"/>
    </location>
    <ligand>
        <name>1-deoxy-D-xylulose 5-phosphate</name>
        <dbReference type="ChEBI" id="CHEBI:57792"/>
    </ligand>
</feature>
<evidence type="ECO:0000256" key="5">
    <source>
        <dbReference type="ARBA" id="ARBA00023002"/>
    </source>
</evidence>
<dbReference type="NCBIfam" id="TIGR00243">
    <property type="entry name" value="Dxr"/>
    <property type="match status" value="1"/>
</dbReference>
<feature type="binding site" evidence="9">
    <location>
        <position position="114"/>
    </location>
    <ligand>
        <name>NADPH</name>
        <dbReference type="ChEBI" id="CHEBI:57783"/>
    </ligand>
</feature>
<dbReference type="InterPro" id="IPR026877">
    <property type="entry name" value="DXPR_C"/>
</dbReference>
<evidence type="ECO:0000256" key="2">
    <source>
        <dbReference type="ARBA" id="ARBA00006825"/>
    </source>
</evidence>
<feature type="binding site" evidence="9">
    <location>
        <position position="34"/>
    </location>
    <ligand>
        <name>1-deoxy-D-xylulose 5-phosphate</name>
        <dbReference type="ChEBI" id="CHEBI:57792"/>
    </ligand>
</feature>
<keyword evidence="4 9" id="KW-0521">NADP</keyword>
<dbReference type="EC" id="1.1.1.267" evidence="9"/>
<feature type="domain" description="1-deoxy-D-xylulose 5-phosphate reductoisomerase C-terminal" evidence="11">
    <location>
        <begin position="55"/>
        <end position="138"/>
    </location>
</feature>
<evidence type="ECO:0000256" key="9">
    <source>
        <dbReference type="HAMAP-Rule" id="MF_00183"/>
    </source>
</evidence>
<evidence type="ECO:0000259" key="11">
    <source>
        <dbReference type="Pfam" id="PF08436"/>
    </source>
</evidence>
<feature type="binding site" evidence="9">
    <location>
        <position position="130"/>
    </location>
    <ligand>
        <name>1-deoxy-D-xylulose 5-phosphate</name>
        <dbReference type="ChEBI" id="CHEBI:57792"/>
    </ligand>
</feature>
<dbReference type="UniPathway" id="UPA00056">
    <property type="reaction ID" value="UER00092"/>
</dbReference>
<feature type="binding site" evidence="9">
    <location>
        <position position="60"/>
    </location>
    <ligand>
        <name>1-deoxy-D-xylulose 5-phosphate</name>
        <dbReference type="ChEBI" id="CHEBI:57792"/>
    </ligand>
</feature>
<dbReference type="EMBL" id="QAYG01000003">
    <property type="protein sequence ID" value="PTW61142.1"/>
    <property type="molecule type" value="Genomic_DNA"/>
</dbReference>
<feature type="binding site" evidence="9">
    <location>
        <position position="127"/>
    </location>
    <ligand>
        <name>1-deoxy-D-xylulose 5-phosphate</name>
        <dbReference type="ChEBI" id="CHEBI:57792"/>
    </ligand>
</feature>
<dbReference type="PANTHER" id="PTHR30525:SF0">
    <property type="entry name" value="1-DEOXY-D-XYLULOSE 5-PHOSPHATE REDUCTOISOMERASE, CHLOROPLASTIC"/>
    <property type="match status" value="1"/>
</dbReference>
<evidence type="ECO:0000256" key="6">
    <source>
        <dbReference type="ARBA" id="ARBA00023211"/>
    </source>
</evidence>
<proteinExistence type="inferred from homology"/>
<evidence type="ECO:0000256" key="8">
    <source>
        <dbReference type="ARBA" id="ARBA00048543"/>
    </source>
</evidence>
<feature type="domain" description="1-deoxy-D-xylulose 5-phosphate reductoisomerase N-terminal" evidence="10">
    <location>
        <begin position="3"/>
        <end position="41"/>
    </location>
</feature>
<feature type="binding site" evidence="9">
    <location>
        <position position="61"/>
    </location>
    <ligand>
        <name>1-deoxy-D-xylulose 5-phosphate</name>
        <dbReference type="ChEBI" id="CHEBI:57792"/>
    </ligand>
</feature>
<feature type="binding site" evidence="9">
    <location>
        <position position="126"/>
    </location>
    <ligand>
        <name>1-deoxy-D-xylulose 5-phosphate</name>
        <dbReference type="ChEBI" id="CHEBI:57792"/>
    </ligand>
</feature>
<dbReference type="InterPro" id="IPR036169">
    <property type="entry name" value="DXPR_C_sf"/>
</dbReference>
<dbReference type="Proteomes" id="UP000244081">
    <property type="component" value="Unassembled WGS sequence"/>
</dbReference>
<dbReference type="SUPFAM" id="SSF55347">
    <property type="entry name" value="Glyceraldehyde-3-phosphate dehydrogenase-like, C-terminal domain"/>
    <property type="match status" value="1"/>
</dbReference>
<comment type="caution">
    <text evidence="9">Lacks conserved residue(s) required for the propagation of feature annotation.</text>
</comment>
<keyword evidence="7 9" id="KW-0414">Isoprene biosynthesis</keyword>
<dbReference type="InterPro" id="IPR013512">
    <property type="entry name" value="DXP_reductoisomerase_N"/>
</dbReference>
<dbReference type="GO" id="GO:0030604">
    <property type="term" value="F:1-deoxy-D-xylulose-5-phosphate reductoisomerase activity"/>
    <property type="evidence" value="ECO:0007669"/>
    <property type="project" value="UniProtKB-UniRule"/>
</dbReference>
<dbReference type="AlphaFoldDB" id="A0A2T5VBL0"/>
<gene>
    <name evidence="9" type="primary">dxr</name>
    <name evidence="13" type="ORF">C8N35_103325</name>
</gene>
<comment type="similarity">
    <text evidence="2 9">Belongs to the DXR family.</text>
</comment>
<dbReference type="GO" id="GO:0051484">
    <property type="term" value="P:isopentenyl diphosphate biosynthetic process, methylerythritol 4-phosphate pathway involved in terpenoid biosynthetic process"/>
    <property type="evidence" value="ECO:0007669"/>
    <property type="project" value="TreeGrafter"/>
</dbReference>
<feature type="domain" description="DXP reductoisomerase C-terminal" evidence="12">
    <location>
        <begin position="170"/>
        <end position="290"/>
    </location>
</feature>
<evidence type="ECO:0000313" key="13">
    <source>
        <dbReference type="EMBL" id="PTW61142.1"/>
    </source>
</evidence>
<dbReference type="InterPro" id="IPR003821">
    <property type="entry name" value="DXP_reductoisomerase"/>
</dbReference>
<feature type="binding site" evidence="9">
    <location>
        <position position="3"/>
    </location>
    <ligand>
        <name>NADPH</name>
        <dbReference type="ChEBI" id="CHEBI:57783"/>
    </ligand>
</feature>
<feature type="binding site" evidence="9">
    <location>
        <position position="108"/>
    </location>
    <ligand>
        <name>1-deoxy-D-xylulose 5-phosphate</name>
        <dbReference type="ChEBI" id="CHEBI:57792"/>
    </ligand>
</feature>
<sequence>MPADMVVAAIVGAAGLAPTLAAVRAGRAVALANKESLVCAGKLVMSEAERCGATILPVDSEHNALFQVFETANAAQVEKVILTASGGPFRTWSKADIADATPEAALRHPNWEMGARITIDSASMMNKGFELIEAFHLFPLEADQLEVLVHPQSTVHGLVQYCDGSLLAQLGAPDMRTPIAHCMAWPRRIEVATRRLDLADLGTLTFERPDPDRFPALTLARSALQTGRGAPVLLNAGDEIAVAAFLERRIRFADIVTVVERTIEVAERAGELAEPDSLDATLALDALGRRYAREAVAAVGGENRAMAGGRR</sequence>
<dbReference type="InterPro" id="IPR013644">
    <property type="entry name" value="DXP_reductoisomerase_C"/>
</dbReference>
<evidence type="ECO:0000256" key="3">
    <source>
        <dbReference type="ARBA" id="ARBA00022723"/>
    </source>
</evidence>
<comment type="cofactor">
    <cofactor evidence="9">
        <name>Mg(2+)</name>
        <dbReference type="ChEBI" id="CHEBI:18420"/>
    </cofactor>
    <cofactor evidence="9">
        <name>Mn(2+)</name>
        <dbReference type="ChEBI" id="CHEBI:29035"/>
    </cofactor>
</comment>
<keyword evidence="5 9" id="KW-0560">Oxidoreductase</keyword>
<comment type="function">
    <text evidence="9">Catalyzes the NADPH-dependent rearrangement and reduction of 1-deoxy-D-xylulose-5-phosphate (DXP) to 2-C-methyl-D-erythritol 4-phosphate (MEP).</text>
</comment>
<dbReference type="Gene3D" id="1.10.1740.10">
    <property type="match status" value="1"/>
</dbReference>
<dbReference type="Pfam" id="PF13288">
    <property type="entry name" value="DXPR_C"/>
    <property type="match status" value="1"/>
</dbReference>
<keyword evidence="13" id="KW-0413">Isomerase</keyword>
<feature type="binding site" evidence="9">
    <location>
        <position position="33"/>
    </location>
    <ligand>
        <name>NADPH</name>
        <dbReference type="ChEBI" id="CHEBI:57783"/>
    </ligand>
</feature>